<sequence>MSPATDAAAAFHRVHGRPPAGVWSAPGRVNLIGEHTDYNDGFVLPFALPHRLASAASPRDDGKLGVATLGDDDQLQHSGLLDIATLAPGSVEGWAAYPAGVAWVLRDQGYAGGADVVIAGDVPSGAGLSSSHALECAVSLALLGVAGVELDGNAPDTPSRPQIARWVQRSENDFVGAPTGLLDQTASLCCQGSRVLFLDVRSGEQEQVPFPLAEAGVRVLIMDTRTKHSHAGGGYGERRRGTERAADLLGVKALRDITVAGLGEALARLPEDLAPLVRHVVTENQRVLDVVSLLRAGKLAEIGPYLDASHVSMRDDYRISTPELDLAVDSARSAGALGARMTGGGFGGSAIALVREDDLAAVRTAVEAAYDRAHLRRPRMFTAVPSRGAGRDQV</sequence>
<evidence type="ECO:0000256" key="10">
    <source>
        <dbReference type="ARBA" id="ARBA00023277"/>
    </source>
</evidence>
<keyword evidence="7" id="KW-0067">ATP-binding</keyword>
<dbReference type="SUPFAM" id="SSF54211">
    <property type="entry name" value="Ribosomal protein S5 domain 2-like"/>
    <property type="match status" value="1"/>
</dbReference>
<dbReference type="InterPro" id="IPR013750">
    <property type="entry name" value="GHMP_kinase_C_dom"/>
</dbReference>
<proteinExistence type="inferred from homology"/>
<evidence type="ECO:0000256" key="8">
    <source>
        <dbReference type="ARBA" id="ARBA00022842"/>
    </source>
</evidence>
<dbReference type="GO" id="GO:0006012">
    <property type="term" value="P:galactose metabolic process"/>
    <property type="evidence" value="ECO:0007669"/>
    <property type="project" value="UniProtKB-UniRule"/>
</dbReference>
<dbReference type="RefSeq" id="WP_098510436.1">
    <property type="nucleotide sequence ID" value="NZ_JBIAKZ010000008.1"/>
</dbReference>
<organism evidence="15 16">
    <name type="scientific">Amycolatopsis sulphurea</name>
    <dbReference type="NCBI Taxonomy" id="76022"/>
    <lineage>
        <taxon>Bacteria</taxon>
        <taxon>Bacillati</taxon>
        <taxon>Actinomycetota</taxon>
        <taxon>Actinomycetes</taxon>
        <taxon>Pseudonocardiales</taxon>
        <taxon>Pseudonocardiaceae</taxon>
        <taxon>Amycolatopsis</taxon>
    </lineage>
</organism>
<dbReference type="InterPro" id="IPR000705">
    <property type="entry name" value="Galactokinase"/>
</dbReference>
<dbReference type="EMBL" id="PDJK01000002">
    <property type="protein sequence ID" value="PFG46359.1"/>
    <property type="molecule type" value="Genomic_DNA"/>
</dbReference>
<dbReference type="GO" id="GO:0005524">
    <property type="term" value="F:ATP binding"/>
    <property type="evidence" value="ECO:0007669"/>
    <property type="project" value="UniProtKB-UniRule"/>
</dbReference>
<dbReference type="Gene3D" id="3.30.230.10">
    <property type="match status" value="1"/>
</dbReference>
<dbReference type="PIRSF" id="PIRSF000530">
    <property type="entry name" value="Galactokinase"/>
    <property type="match status" value="1"/>
</dbReference>
<dbReference type="AlphaFoldDB" id="A0A2A9F7I9"/>
<dbReference type="InterPro" id="IPR014721">
    <property type="entry name" value="Ribsml_uS5_D2-typ_fold_subgr"/>
</dbReference>
<dbReference type="Gene3D" id="3.30.70.890">
    <property type="entry name" value="GHMP kinase, C-terminal domain"/>
    <property type="match status" value="1"/>
</dbReference>
<evidence type="ECO:0000256" key="6">
    <source>
        <dbReference type="ARBA" id="ARBA00022777"/>
    </source>
</evidence>
<keyword evidence="10" id="KW-0119">Carbohydrate metabolism</keyword>
<evidence type="ECO:0000313" key="16">
    <source>
        <dbReference type="Proteomes" id="UP000243542"/>
    </source>
</evidence>
<comment type="caution">
    <text evidence="15">The sequence shown here is derived from an EMBL/GenBank/DDBJ whole genome shotgun (WGS) entry which is preliminary data.</text>
</comment>
<evidence type="ECO:0000256" key="5">
    <source>
        <dbReference type="ARBA" id="ARBA00022741"/>
    </source>
</evidence>
<keyword evidence="6 15" id="KW-0418">Kinase</keyword>
<dbReference type="PROSITE" id="PS00106">
    <property type="entry name" value="GALACTOKINASE"/>
    <property type="match status" value="1"/>
</dbReference>
<comment type="similarity">
    <text evidence="1">Belongs to the GHMP kinase family. GalK subfamily.</text>
</comment>
<name>A0A2A9F7I9_9PSEU</name>
<feature type="domain" description="GHMP kinase C-terminal" evidence="13">
    <location>
        <begin position="292"/>
        <end position="371"/>
    </location>
</feature>
<gene>
    <name evidence="15" type="ORF">ATK36_1332</name>
</gene>
<dbReference type="FunFam" id="3.30.70.890:FF:000001">
    <property type="entry name" value="Galactokinase"/>
    <property type="match status" value="1"/>
</dbReference>
<dbReference type="PANTHER" id="PTHR10457:SF7">
    <property type="entry name" value="GALACTOKINASE-RELATED"/>
    <property type="match status" value="1"/>
</dbReference>
<protein>
    <recommendedName>
        <fullName evidence="11">Galactokinase</fullName>
        <ecNumber evidence="11">2.7.1.6</ecNumber>
    </recommendedName>
</protein>
<dbReference type="InterPro" id="IPR019539">
    <property type="entry name" value="GalKase_N"/>
</dbReference>
<dbReference type="EC" id="2.7.1.6" evidence="11"/>
<dbReference type="Pfam" id="PF10509">
    <property type="entry name" value="GalKase_gal_bdg"/>
    <property type="match status" value="1"/>
</dbReference>
<dbReference type="FunFam" id="3.30.230.10:FF:000017">
    <property type="entry name" value="Galactokinase"/>
    <property type="match status" value="1"/>
</dbReference>
<feature type="domain" description="Galactokinase N-terminal" evidence="14">
    <location>
        <begin position="10"/>
        <end position="58"/>
    </location>
</feature>
<dbReference type="PRINTS" id="PR00959">
    <property type="entry name" value="MEVGALKINASE"/>
</dbReference>
<dbReference type="SUPFAM" id="SSF55060">
    <property type="entry name" value="GHMP Kinase, C-terminal domain"/>
    <property type="match status" value="1"/>
</dbReference>
<dbReference type="PRINTS" id="PR00473">
    <property type="entry name" value="GALCTOKINASE"/>
</dbReference>
<reference evidence="15 16" key="1">
    <citation type="submission" date="2017-10" db="EMBL/GenBank/DDBJ databases">
        <title>Sequencing the genomes of 1000 actinobacteria strains.</title>
        <authorList>
            <person name="Klenk H.-P."/>
        </authorList>
    </citation>
    <scope>NUCLEOTIDE SEQUENCE [LARGE SCALE GENOMIC DNA]</scope>
    <source>
        <strain evidence="15 16">DSM 46092</strain>
    </source>
</reference>
<keyword evidence="5" id="KW-0547">Nucleotide-binding</keyword>
<dbReference type="InterPro" id="IPR006204">
    <property type="entry name" value="GHMP_kinase_N_dom"/>
</dbReference>
<keyword evidence="9" id="KW-0299">Galactose metabolism</keyword>
<dbReference type="GO" id="GO:0005829">
    <property type="term" value="C:cytosol"/>
    <property type="evidence" value="ECO:0007669"/>
    <property type="project" value="TreeGrafter"/>
</dbReference>
<dbReference type="InterPro" id="IPR019741">
    <property type="entry name" value="Galactokinase_CS"/>
</dbReference>
<evidence type="ECO:0000313" key="15">
    <source>
        <dbReference type="EMBL" id="PFG46359.1"/>
    </source>
</evidence>
<keyword evidence="2" id="KW-0963">Cytoplasm</keyword>
<dbReference type="Pfam" id="PF08544">
    <property type="entry name" value="GHMP_kinases_C"/>
    <property type="match status" value="1"/>
</dbReference>
<evidence type="ECO:0000256" key="2">
    <source>
        <dbReference type="ARBA" id="ARBA00022490"/>
    </source>
</evidence>
<evidence type="ECO:0000256" key="11">
    <source>
        <dbReference type="NCBIfam" id="TIGR00131"/>
    </source>
</evidence>
<dbReference type="GO" id="GO:0004335">
    <property type="term" value="F:galactokinase activity"/>
    <property type="evidence" value="ECO:0007669"/>
    <property type="project" value="UniProtKB-UniRule"/>
</dbReference>
<evidence type="ECO:0000256" key="9">
    <source>
        <dbReference type="ARBA" id="ARBA00023144"/>
    </source>
</evidence>
<dbReference type="InterPro" id="IPR006206">
    <property type="entry name" value="Mevalonate/galactokinase"/>
</dbReference>
<dbReference type="InterPro" id="IPR036554">
    <property type="entry name" value="GHMP_kinase_C_sf"/>
</dbReference>
<dbReference type="Pfam" id="PF00288">
    <property type="entry name" value="GHMP_kinases_N"/>
    <property type="match status" value="1"/>
</dbReference>
<keyword evidence="3" id="KW-0808">Transferase</keyword>
<evidence type="ECO:0000259" key="12">
    <source>
        <dbReference type="Pfam" id="PF00288"/>
    </source>
</evidence>
<feature type="domain" description="GHMP kinase N-terminal" evidence="12">
    <location>
        <begin position="97"/>
        <end position="189"/>
    </location>
</feature>
<keyword evidence="4" id="KW-0479">Metal-binding</keyword>
<evidence type="ECO:0000256" key="1">
    <source>
        <dbReference type="ARBA" id="ARBA00006566"/>
    </source>
</evidence>
<evidence type="ECO:0000259" key="14">
    <source>
        <dbReference type="Pfam" id="PF10509"/>
    </source>
</evidence>
<evidence type="ECO:0000256" key="7">
    <source>
        <dbReference type="ARBA" id="ARBA00022840"/>
    </source>
</evidence>
<keyword evidence="16" id="KW-1185">Reference proteome</keyword>
<accession>A0A2A9F7I9</accession>
<evidence type="ECO:0000256" key="4">
    <source>
        <dbReference type="ARBA" id="ARBA00022723"/>
    </source>
</evidence>
<dbReference type="NCBIfam" id="TIGR00131">
    <property type="entry name" value="gal_kin"/>
    <property type="match status" value="1"/>
</dbReference>
<dbReference type="Proteomes" id="UP000243542">
    <property type="component" value="Unassembled WGS sequence"/>
</dbReference>
<evidence type="ECO:0000259" key="13">
    <source>
        <dbReference type="Pfam" id="PF08544"/>
    </source>
</evidence>
<keyword evidence="8" id="KW-0460">Magnesium</keyword>
<dbReference type="PANTHER" id="PTHR10457">
    <property type="entry name" value="MEVALONATE KINASE/GALACTOKINASE"/>
    <property type="match status" value="1"/>
</dbReference>
<dbReference type="GO" id="GO:0046872">
    <property type="term" value="F:metal ion binding"/>
    <property type="evidence" value="ECO:0007669"/>
    <property type="project" value="UniProtKB-KW"/>
</dbReference>
<dbReference type="InterPro" id="IPR020568">
    <property type="entry name" value="Ribosomal_Su5_D2-typ_SF"/>
</dbReference>
<evidence type="ECO:0000256" key="3">
    <source>
        <dbReference type="ARBA" id="ARBA00022679"/>
    </source>
</evidence>